<proteinExistence type="predicted"/>
<dbReference type="EMBL" id="CP072829">
    <property type="protein sequence ID" value="QTU84285.1"/>
    <property type="molecule type" value="Genomic_DNA"/>
</dbReference>
<dbReference type="Proteomes" id="UP000671910">
    <property type="component" value="Chromosome"/>
</dbReference>
<dbReference type="RefSeq" id="WP_166340028.1">
    <property type="nucleotide sequence ID" value="NZ_CP072829.1"/>
</dbReference>
<feature type="compositionally biased region" description="Polar residues" evidence="1">
    <location>
        <begin position="608"/>
        <end position="623"/>
    </location>
</feature>
<dbReference type="KEGG" id="ebz:J7S26_08065"/>
<evidence type="ECO:0000313" key="4">
    <source>
        <dbReference type="EMBL" id="QTU84285.1"/>
    </source>
</evidence>
<dbReference type="AlphaFoldDB" id="A0A9E6MQH2"/>
<feature type="region of interest" description="Disordered" evidence="1">
    <location>
        <begin position="1"/>
        <end position="50"/>
    </location>
</feature>
<feature type="compositionally biased region" description="Low complexity" evidence="1">
    <location>
        <begin position="29"/>
        <end position="38"/>
    </location>
</feature>
<feature type="region of interest" description="Disordered" evidence="1">
    <location>
        <begin position="107"/>
        <end position="128"/>
    </location>
</feature>
<gene>
    <name evidence="3" type="ORF">GMI68_07890</name>
    <name evidence="4" type="ORF">J7S26_08065</name>
</gene>
<evidence type="ECO:0000256" key="1">
    <source>
        <dbReference type="SAM" id="MobiDB-lite"/>
    </source>
</evidence>
<protein>
    <submittedName>
        <fullName evidence="4">Uncharacterized protein</fullName>
    </submittedName>
</protein>
<feature type="region of interest" description="Disordered" evidence="1">
    <location>
        <begin position="608"/>
        <end position="629"/>
    </location>
</feature>
<evidence type="ECO:0000313" key="3">
    <source>
        <dbReference type="EMBL" id="NHM14682.1"/>
    </source>
</evidence>
<evidence type="ECO:0000313" key="5">
    <source>
        <dbReference type="Proteomes" id="UP000636394"/>
    </source>
</evidence>
<keyword evidence="2" id="KW-0472">Membrane</keyword>
<keyword evidence="5" id="KW-1185">Reference proteome</keyword>
<evidence type="ECO:0000256" key="2">
    <source>
        <dbReference type="SAM" id="Phobius"/>
    </source>
</evidence>
<feature type="transmembrane region" description="Helical" evidence="2">
    <location>
        <begin position="82"/>
        <end position="103"/>
    </location>
</feature>
<name>A0A9E6MQH2_9ACTN</name>
<dbReference type="EMBL" id="WPCR01000009">
    <property type="protein sequence ID" value="NHM14682.1"/>
    <property type="molecule type" value="Genomic_DNA"/>
</dbReference>
<accession>A0A9E6MQH2</accession>
<dbReference type="Proteomes" id="UP000636394">
    <property type="component" value="Unassembled WGS sequence"/>
</dbReference>
<keyword evidence="2" id="KW-0812">Transmembrane</keyword>
<sequence>MNEKEFARRYAAAQEQVTASDDLKKRTLAAAEAEGGTTRQKGSKQPTPEAAAGVIAGQQAHPENPAAAAPTVRARRGWQRPAVAGVAAALLAAACAPLVLGGLSGTSPAEPAGSTAGNGPASIAAGTDPSQASAADSLFSVQAYAASLDSFIPSDDGLIRFPIDSSLGFSSQSANDWYPGFVFSIEGDGIERIQATLSDGELCSYAFEELTMADDREKLAELAGWKPYARGMGTYYRDYDWVGGVRPADDGAKDDPERVFLTRLIKRLGSTVDMPVSPDEPLMLGMWFDASDYPTDASGRIDTAALDGQTLTITAQYADGACQTQVIDLHKGTFLGDWSNFDPRSACDIVPIGAPLSEEEALACSSPVTTVYGTVASVTNEPHPYALDRANEHADAVVPVDQSELEANLERSPYVTCEGVPAGRQLAEDGRLSATVLSLDEHGSGPSESVVTLDSISGETSRELPAEMDFATDTELSSYLGQFDQMNYVLQARDGFTVSEEGTLDDAHVYQIVRMTATNESSRPVEFLTAELGVPGIVDENGQQTRFAVECFGAATDGESAFGDGGMSLKLQPGESRHVTLAYVLPRELAESGEAVFAGGVVADPSGNSLISPTSTPAETQSAADLAEGSVVRL</sequence>
<reference evidence="3 5" key="1">
    <citation type="submission" date="2019-11" db="EMBL/GenBank/DDBJ databases">
        <title>Eggerthellaceae novel genus isolated from the rectal contents of marmort.</title>
        <authorList>
            <person name="Zhang G."/>
        </authorList>
    </citation>
    <scope>NUCLEOTIDE SEQUENCE [LARGE SCALE GENOMIC DNA]</scope>
    <source>
        <strain evidence="3">Zg-886</strain>
        <strain evidence="5">zg-886</strain>
    </source>
</reference>
<reference evidence="4" key="2">
    <citation type="submission" date="2021-04" db="EMBL/GenBank/DDBJ databases">
        <title>Novel species in family Eggerthellaceae.</title>
        <authorList>
            <person name="Zhang G."/>
        </authorList>
    </citation>
    <scope>NUCLEOTIDE SEQUENCE</scope>
    <source>
        <strain evidence="4">Zg-886</strain>
    </source>
</reference>
<keyword evidence="2" id="KW-1133">Transmembrane helix</keyword>
<evidence type="ECO:0000313" key="6">
    <source>
        <dbReference type="Proteomes" id="UP000671910"/>
    </source>
</evidence>
<organism evidence="4 6">
    <name type="scientific">Xiamenia xianingshaonis</name>
    <dbReference type="NCBI Taxonomy" id="2682776"/>
    <lineage>
        <taxon>Bacteria</taxon>
        <taxon>Bacillati</taxon>
        <taxon>Actinomycetota</taxon>
        <taxon>Coriobacteriia</taxon>
        <taxon>Eggerthellales</taxon>
        <taxon>Eggerthellaceae</taxon>
        <taxon>Xiamenia</taxon>
    </lineage>
</organism>